<name>A0A136PS05_9ACTN</name>
<comment type="caution">
    <text evidence="1">The sequence shown here is derived from an EMBL/GenBank/DDBJ whole genome shotgun (WGS) entry which is preliminary data.</text>
</comment>
<protein>
    <submittedName>
        <fullName evidence="1">Uncharacterized protein</fullName>
    </submittedName>
</protein>
<evidence type="ECO:0000313" key="2">
    <source>
        <dbReference type="Proteomes" id="UP000070620"/>
    </source>
</evidence>
<evidence type="ECO:0000313" key="1">
    <source>
        <dbReference type="EMBL" id="KXK60946.1"/>
    </source>
</evidence>
<dbReference type="OrthoDB" id="4553959at2"/>
<dbReference type="Proteomes" id="UP000070620">
    <property type="component" value="Unassembled WGS sequence"/>
</dbReference>
<keyword evidence="2" id="KW-1185">Reference proteome</keyword>
<dbReference type="SUPFAM" id="SSF55073">
    <property type="entry name" value="Nucleotide cyclase"/>
    <property type="match status" value="1"/>
</dbReference>
<dbReference type="AlphaFoldDB" id="A0A136PS05"/>
<accession>A0A136PS05</accession>
<organism evidence="1 2">
    <name type="scientific">Micromonospora rosaria</name>
    <dbReference type="NCBI Taxonomy" id="47874"/>
    <lineage>
        <taxon>Bacteria</taxon>
        <taxon>Bacillati</taxon>
        <taxon>Actinomycetota</taxon>
        <taxon>Actinomycetes</taxon>
        <taxon>Micromonosporales</taxon>
        <taxon>Micromonosporaceae</taxon>
        <taxon>Micromonospora</taxon>
    </lineage>
</organism>
<reference evidence="1 2" key="1">
    <citation type="submission" date="2016-01" db="EMBL/GenBank/DDBJ databases">
        <title>Whole genome sequence and analysis of Micromonospora rosaria DSM 803, which can produce antibacterial substance rosamicin.</title>
        <authorList>
            <person name="Yang H."/>
            <person name="He X."/>
            <person name="Zhu D."/>
        </authorList>
    </citation>
    <scope>NUCLEOTIDE SEQUENCE [LARGE SCALE GENOMIC DNA]</scope>
    <source>
        <strain evidence="1 2">DSM 803</strain>
    </source>
</reference>
<sequence length="251" mass="26263">MDAESYGRRSDWAQGELQARLVALLDGAAVAAGLDRSGWVTQGSGDGELAFAPVGGSEPRIVDDFVRHLDAELSRLNRLRVDTERLRLRLAVHQGAVRPGPNGHVGKAVVTVSRLVNSTPLRRALAAFPGANLAMILSDDVFQSLVVGEHTTYQADAFREVAVVEKEYRASAWLRVPGADVHQLDLTGTGGTVASPDGGTTSGFTGNRAAPAGAITADGPTHRHEAKVMNVFHGTVDACHANFGVAGGLGG</sequence>
<gene>
    <name evidence="1" type="ORF">AWW66_16095</name>
</gene>
<dbReference type="InterPro" id="IPR029787">
    <property type="entry name" value="Nucleotide_cyclase"/>
</dbReference>
<dbReference type="EMBL" id="LRQV01000054">
    <property type="protein sequence ID" value="KXK60946.1"/>
    <property type="molecule type" value="Genomic_DNA"/>
</dbReference>
<dbReference type="RefSeq" id="WP_067366543.1">
    <property type="nucleotide sequence ID" value="NZ_JBIUBN010000005.1"/>
</dbReference>
<proteinExistence type="predicted"/>